<dbReference type="InterPro" id="IPR050891">
    <property type="entry name" value="TatD-type_Hydrolase"/>
</dbReference>
<dbReference type="Gene3D" id="3.20.20.140">
    <property type="entry name" value="Metal-dependent hydrolases"/>
    <property type="match status" value="1"/>
</dbReference>
<organism evidence="6">
    <name type="scientific">Oryza sativa subsp. japonica</name>
    <name type="common">Rice</name>
    <dbReference type="NCBI Taxonomy" id="39947"/>
    <lineage>
        <taxon>Eukaryota</taxon>
        <taxon>Viridiplantae</taxon>
        <taxon>Streptophyta</taxon>
        <taxon>Embryophyta</taxon>
        <taxon>Tracheophyta</taxon>
        <taxon>Spermatophyta</taxon>
        <taxon>Magnoliopsida</taxon>
        <taxon>Liliopsida</taxon>
        <taxon>Poales</taxon>
        <taxon>Poaceae</taxon>
        <taxon>BOP clade</taxon>
        <taxon>Oryzoideae</taxon>
        <taxon>Oryzeae</taxon>
        <taxon>Oryzinae</taxon>
        <taxon>Oryza</taxon>
        <taxon>Oryza sativa</taxon>
    </lineage>
</organism>
<dbReference type="Proteomes" id="UP000007752">
    <property type="component" value="Chromosome 8"/>
</dbReference>
<dbReference type="EMBL" id="CM000145">
    <property type="protein sequence ID" value="EEE68107.1"/>
    <property type="molecule type" value="Genomic_DNA"/>
</dbReference>
<accession>B9FZ90</accession>
<dbReference type="Pfam" id="PF01026">
    <property type="entry name" value="TatD_DNase"/>
    <property type="match status" value="1"/>
</dbReference>
<gene>
    <name evidence="6" type="ORF">OsJ_26169</name>
</gene>
<dbReference type="GO" id="GO:0004518">
    <property type="term" value="F:nuclease activity"/>
    <property type="evidence" value="ECO:0007669"/>
    <property type="project" value="UniProtKB-KW"/>
</dbReference>
<keyword evidence="3" id="KW-0479">Metal-binding</keyword>
<sequence length="215" mass="22767">MASTGVKLIGECSTLSLSLSLSLAALMLLPGLTRPSSTPPLIFFSISGATATSRHRHGMFRGIYHGKQCHAADIPAVIARAWAAGVDRIIVTGGSLKESREVLEIAETDGRLFCTVGVHPTRCGEFEESGDPEGHFQALLALAKEGIAKGKLCQVNSNKVIVQQVLEVVAGCKGISDIEGLSKTLYHNTCRFFFPQDLDASADAQLESGAAIQNS</sequence>
<dbReference type="SUPFAM" id="SSF51556">
    <property type="entry name" value="Metallo-dependent hydrolases"/>
    <property type="match status" value="1"/>
</dbReference>
<dbReference type="PANTHER" id="PTHR10060">
    <property type="entry name" value="TATD FAMILY DEOXYRIBONUCLEASE"/>
    <property type="match status" value="1"/>
</dbReference>
<reference evidence="6" key="1">
    <citation type="journal article" date="2005" name="PLoS Biol.">
        <title>The genomes of Oryza sativa: a history of duplications.</title>
        <authorList>
            <person name="Yu J."/>
            <person name="Wang J."/>
            <person name="Lin W."/>
            <person name="Li S."/>
            <person name="Li H."/>
            <person name="Zhou J."/>
            <person name="Ni P."/>
            <person name="Dong W."/>
            <person name="Hu S."/>
            <person name="Zeng C."/>
            <person name="Zhang J."/>
            <person name="Zhang Y."/>
            <person name="Li R."/>
            <person name="Xu Z."/>
            <person name="Li S."/>
            <person name="Li X."/>
            <person name="Zheng H."/>
            <person name="Cong L."/>
            <person name="Lin L."/>
            <person name="Yin J."/>
            <person name="Geng J."/>
            <person name="Li G."/>
            <person name="Shi J."/>
            <person name="Liu J."/>
            <person name="Lv H."/>
            <person name="Li J."/>
            <person name="Wang J."/>
            <person name="Deng Y."/>
            <person name="Ran L."/>
            <person name="Shi X."/>
            <person name="Wang X."/>
            <person name="Wu Q."/>
            <person name="Li C."/>
            <person name="Ren X."/>
            <person name="Wang J."/>
            <person name="Wang X."/>
            <person name="Li D."/>
            <person name="Liu D."/>
            <person name="Zhang X."/>
            <person name="Ji Z."/>
            <person name="Zhao W."/>
            <person name="Sun Y."/>
            <person name="Zhang Z."/>
            <person name="Bao J."/>
            <person name="Han Y."/>
            <person name="Dong L."/>
            <person name="Ji J."/>
            <person name="Chen P."/>
            <person name="Wu S."/>
            <person name="Liu J."/>
            <person name="Xiao Y."/>
            <person name="Bu D."/>
            <person name="Tan J."/>
            <person name="Yang L."/>
            <person name="Ye C."/>
            <person name="Zhang J."/>
            <person name="Xu J."/>
            <person name="Zhou Y."/>
            <person name="Yu Y."/>
            <person name="Zhang B."/>
            <person name="Zhuang S."/>
            <person name="Wei H."/>
            <person name="Liu B."/>
            <person name="Lei M."/>
            <person name="Yu H."/>
            <person name="Li Y."/>
            <person name="Xu H."/>
            <person name="Wei S."/>
            <person name="He X."/>
            <person name="Fang L."/>
            <person name="Zhang Z."/>
            <person name="Zhang Y."/>
            <person name="Huang X."/>
            <person name="Su Z."/>
            <person name="Tong W."/>
            <person name="Li J."/>
            <person name="Tong Z."/>
            <person name="Li S."/>
            <person name="Ye J."/>
            <person name="Wang L."/>
            <person name="Fang L."/>
            <person name="Lei T."/>
            <person name="Chen C."/>
            <person name="Chen H."/>
            <person name="Xu Z."/>
            <person name="Li H."/>
            <person name="Huang H."/>
            <person name="Zhang F."/>
            <person name="Xu H."/>
            <person name="Li N."/>
            <person name="Zhao C."/>
            <person name="Li S."/>
            <person name="Dong L."/>
            <person name="Huang Y."/>
            <person name="Li L."/>
            <person name="Xi Y."/>
            <person name="Qi Q."/>
            <person name="Li W."/>
            <person name="Zhang B."/>
            <person name="Hu W."/>
            <person name="Zhang Y."/>
            <person name="Tian X."/>
            <person name="Jiao Y."/>
            <person name="Liang X."/>
            <person name="Jin J."/>
            <person name="Gao L."/>
            <person name="Zheng W."/>
            <person name="Hao B."/>
            <person name="Liu S."/>
            <person name="Wang W."/>
            <person name="Yuan L."/>
            <person name="Cao M."/>
            <person name="McDermott J."/>
            <person name="Samudrala R."/>
            <person name="Wang J."/>
            <person name="Wong G.K."/>
            <person name="Yang H."/>
        </authorList>
    </citation>
    <scope>NUCLEOTIDE SEQUENCE [LARGE SCALE GENOMIC DNA]</scope>
</reference>
<feature type="chain" id="PRO_5002884462" evidence="5">
    <location>
        <begin position="36"/>
        <end position="215"/>
    </location>
</feature>
<dbReference type="GO" id="GO:0046872">
    <property type="term" value="F:metal ion binding"/>
    <property type="evidence" value="ECO:0007669"/>
    <property type="project" value="UniProtKB-KW"/>
</dbReference>
<keyword evidence="4" id="KW-0378">Hydrolase</keyword>
<evidence type="ECO:0000256" key="2">
    <source>
        <dbReference type="ARBA" id="ARBA00022722"/>
    </source>
</evidence>
<dbReference type="PANTHER" id="PTHR10060:SF15">
    <property type="entry name" value="DEOXYRIBONUCLEASE TATDN1"/>
    <property type="match status" value="1"/>
</dbReference>
<feature type="signal peptide" evidence="5">
    <location>
        <begin position="1"/>
        <end position="35"/>
    </location>
</feature>
<name>B9FZ90_ORYSJ</name>
<evidence type="ECO:0000313" key="6">
    <source>
        <dbReference type="EMBL" id="EEE68107.1"/>
    </source>
</evidence>
<dbReference type="InterPro" id="IPR001130">
    <property type="entry name" value="TatD-like"/>
</dbReference>
<keyword evidence="5" id="KW-0732">Signal</keyword>
<evidence type="ECO:0000256" key="3">
    <source>
        <dbReference type="ARBA" id="ARBA00022723"/>
    </source>
</evidence>
<reference evidence="6" key="2">
    <citation type="submission" date="2008-12" db="EMBL/GenBank/DDBJ databases">
        <title>Improved gene annotation of the rice (Oryza sativa) genomes.</title>
        <authorList>
            <person name="Wang J."/>
            <person name="Li R."/>
            <person name="Fan W."/>
            <person name="Huang Q."/>
            <person name="Zhang J."/>
            <person name="Zhou Y."/>
            <person name="Hu Y."/>
            <person name="Zi S."/>
            <person name="Li J."/>
            <person name="Ni P."/>
            <person name="Zheng H."/>
            <person name="Zhang Y."/>
            <person name="Zhao M."/>
            <person name="Hao Q."/>
            <person name="McDermott J."/>
            <person name="Samudrala R."/>
            <person name="Kristiansen K."/>
            <person name="Wong G.K.-S."/>
        </authorList>
    </citation>
    <scope>NUCLEOTIDE SEQUENCE</scope>
</reference>
<proteinExistence type="inferred from homology"/>
<evidence type="ECO:0000256" key="5">
    <source>
        <dbReference type="SAM" id="SignalP"/>
    </source>
</evidence>
<evidence type="ECO:0000256" key="1">
    <source>
        <dbReference type="ARBA" id="ARBA00009275"/>
    </source>
</evidence>
<dbReference type="InterPro" id="IPR032466">
    <property type="entry name" value="Metal_Hydrolase"/>
</dbReference>
<protein>
    <submittedName>
        <fullName evidence="6">Uncharacterized protein</fullName>
    </submittedName>
</protein>
<evidence type="ECO:0000256" key="4">
    <source>
        <dbReference type="ARBA" id="ARBA00022801"/>
    </source>
</evidence>
<keyword evidence="2" id="KW-0540">Nuclease</keyword>
<comment type="similarity">
    <text evidence="1">Belongs to the metallo-dependent hydrolases superfamily. TatD-type hydrolase family.</text>
</comment>
<dbReference type="AlphaFoldDB" id="B9FZ90"/>
<dbReference type="GO" id="GO:0016788">
    <property type="term" value="F:hydrolase activity, acting on ester bonds"/>
    <property type="evidence" value="ECO:0007669"/>
    <property type="project" value="InterPro"/>
</dbReference>